<dbReference type="CDD" id="cd02440">
    <property type="entry name" value="AdoMet_MTases"/>
    <property type="match status" value="1"/>
</dbReference>
<comment type="function">
    <text evidence="6">Specifically methylates the N7 position of a guanine in 16S rRNA.</text>
</comment>
<dbReference type="PANTHER" id="PTHR31760:SF0">
    <property type="entry name" value="S-ADENOSYL-L-METHIONINE-DEPENDENT METHYLTRANSFERASES SUPERFAMILY PROTEIN"/>
    <property type="match status" value="1"/>
</dbReference>
<comment type="caution">
    <text evidence="7">The sequence shown here is derived from an EMBL/GenBank/DDBJ whole genome shotgun (WGS) entry which is preliminary data.</text>
</comment>
<keyword evidence="8" id="KW-1185">Reference proteome</keyword>
<evidence type="ECO:0000313" key="7">
    <source>
        <dbReference type="EMBL" id="MCC2176598.1"/>
    </source>
</evidence>
<evidence type="ECO:0000256" key="1">
    <source>
        <dbReference type="ARBA" id="ARBA00022490"/>
    </source>
</evidence>
<dbReference type="EMBL" id="JAJEPX010000012">
    <property type="protein sequence ID" value="MCC2176598.1"/>
    <property type="molecule type" value="Genomic_DNA"/>
</dbReference>
<gene>
    <name evidence="6 7" type="primary">rsmG</name>
    <name evidence="7" type="ORF">LKD22_05590</name>
</gene>
<dbReference type="PIRSF" id="PIRSF003078">
    <property type="entry name" value="GidB"/>
    <property type="match status" value="1"/>
</dbReference>
<dbReference type="Pfam" id="PF02527">
    <property type="entry name" value="GidB"/>
    <property type="match status" value="1"/>
</dbReference>
<dbReference type="InterPro" id="IPR003682">
    <property type="entry name" value="rRNA_ssu_MeTfrase_G"/>
</dbReference>
<evidence type="ECO:0000256" key="2">
    <source>
        <dbReference type="ARBA" id="ARBA00022552"/>
    </source>
</evidence>
<proteinExistence type="inferred from homology"/>
<name>A0AAW4W0P2_9FIRM</name>
<evidence type="ECO:0000256" key="6">
    <source>
        <dbReference type="HAMAP-Rule" id="MF_00074"/>
    </source>
</evidence>
<feature type="binding site" evidence="6">
    <location>
        <position position="81"/>
    </location>
    <ligand>
        <name>S-adenosyl-L-methionine</name>
        <dbReference type="ChEBI" id="CHEBI:59789"/>
    </ligand>
</feature>
<dbReference type="GeneID" id="98660620"/>
<dbReference type="EC" id="2.1.1.-" evidence="6"/>
<comment type="similarity">
    <text evidence="6">Belongs to the methyltransferase superfamily. RNA methyltransferase RsmG family.</text>
</comment>
<dbReference type="InterPro" id="IPR029063">
    <property type="entry name" value="SAM-dependent_MTases_sf"/>
</dbReference>
<dbReference type="RefSeq" id="WP_227600479.1">
    <property type="nucleotide sequence ID" value="NZ_JAJEPX010000012.1"/>
</dbReference>
<comment type="subcellular location">
    <subcellularLocation>
        <location evidence="6">Cytoplasm</location>
    </subcellularLocation>
</comment>
<keyword evidence="3 6" id="KW-0489">Methyltransferase</keyword>
<evidence type="ECO:0000256" key="3">
    <source>
        <dbReference type="ARBA" id="ARBA00022603"/>
    </source>
</evidence>
<keyword evidence="5 6" id="KW-0949">S-adenosyl-L-methionine</keyword>
<dbReference type="NCBIfam" id="TIGR00138">
    <property type="entry name" value="rsmG_gidB"/>
    <property type="match status" value="1"/>
</dbReference>
<dbReference type="GO" id="GO:0070043">
    <property type="term" value="F:rRNA (guanine-N7-)-methyltransferase activity"/>
    <property type="evidence" value="ECO:0007669"/>
    <property type="project" value="UniProtKB-UniRule"/>
</dbReference>
<keyword evidence="1 6" id="KW-0963">Cytoplasm</keyword>
<dbReference type="HAMAP" id="MF_00074">
    <property type="entry name" value="16SrRNA_methyltr_G"/>
    <property type="match status" value="1"/>
</dbReference>
<sequence length="234" mass="25843">MTERELLTAGLRELGVAECPSAADNLLRYSEILREKNKVMNLTAITDPTEIVTRHFLDCAALAPYMPQDGRVLDVGTGAGFPGMPLAILCPQTEFVLLDALRKRIDFLNEVITELGLINVTAVHARAEDYARDNRGTFDLAVSRAVADLRVLSELALPMVKVGGAFLAMKAEDCTEEVETAANARTVLGAPDAEVLHYTVPFDEVFRAIVRLQKTQETPEKYPRRFKKIQTSPL</sequence>
<dbReference type="GO" id="GO:0005829">
    <property type="term" value="C:cytosol"/>
    <property type="evidence" value="ECO:0007669"/>
    <property type="project" value="TreeGrafter"/>
</dbReference>
<dbReference type="SUPFAM" id="SSF53335">
    <property type="entry name" value="S-adenosyl-L-methionine-dependent methyltransferases"/>
    <property type="match status" value="1"/>
</dbReference>
<keyword evidence="4 6" id="KW-0808">Transferase</keyword>
<reference evidence="7 8" key="1">
    <citation type="submission" date="2021-10" db="EMBL/GenBank/DDBJ databases">
        <title>Anaerobic single-cell dispensing facilitates the cultivation of human gut bacteria.</title>
        <authorList>
            <person name="Afrizal A."/>
        </authorList>
    </citation>
    <scope>NUCLEOTIDE SEQUENCE [LARGE SCALE GENOMIC DNA]</scope>
    <source>
        <strain evidence="7 8">CLA-AA-H270</strain>
    </source>
</reference>
<evidence type="ECO:0000256" key="4">
    <source>
        <dbReference type="ARBA" id="ARBA00022679"/>
    </source>
</evidence>
<evidence type="ECO:0000256" key="5">
    <source>
        <dbReference type="ARBA" id="ARBA00022691"/>
    </source>
</evidence>
<feature type="binding site" evidence="6">
    <location>
        <position position="76"/>
    </location>
    <ligand>
        <name>S-adenosyl-L-methionine</name>
        <dbReference type="ChEBI" id="CHEBI:59789"/>
    </ligand>
</feature>
<feature type="binding site" evidence="6">
    <location>
        <begin position="127"/>
        <end position="128"/>
    </location>
    <ligand>
        <name>S-adenosyl-L-methionine</name>
        <dbReference type="ChEBI" id="CHEBI:59789"/>
    </ligand>
</feature>
<accession>A0AAW4W0P2</accession>
<dbReference type="Gene3D" id="3.40.50.150">
    <property type="entry name" value="Vaccinia Virus protein VP39"/>
    <property type="match status" value="1"/>
</dbReference>
<dbReference type="AlphaFoldDB" id="A0AAW4W0P2"/>
<evidence type="ECO:0000313" key="8">
    <source>
        <dbReference type="Proteomes" id="UP001298753"/>
    </source>
</evidence>
<dbReference type="Proteomes" id="UP001298753">
    <property type="component" value="Unassembled WGS sequence"/>
</dbReference>
<dbReference type="PANTHER" id="PTHR31760">
    <property type="entry name" value="S-ADENOSYL-L-METHIONINE-DEPENDENT METHYLTRANSFERASES SUPERFAMILY PROTEIN"/>
    <property type="match status" value="1"/>
</dbReference>
<dbReference type="FunFam" id="3.40.50.150:FF:000041">
    <property type="entry name" value="Ribosomal RNA small subunit methyltransferase G"/>
    <property type="match status" value="1"/>
</dbReference>
<organism evidence="7 8">
    <name type="scientific">Agathobaculum butyriciproducens</name>
    <dbReference type="NCBI Taxonomy" id="1628085"/>
    <lineage>
        <taxon>Bacteria</taxon>
        <taxon>Bacillati</taxon>
        <taxon>Bacillota</taxon>
        <taxon>Clostridia</taxon>
        <taxon>Eubacteriales</taxon>
        <taxon>Butyricicoccaceae</taxon>
        <taxon>Agathobaculum</taxon>
    </lineage>
</organism>
<protein>
    <recommendedName>
        <fullName evidence="6">Ribosomal RNA small subunit methyltransferase G</fullName>
        <ecNumber evidence="6">2.1.1.-</ecNumber>
    </recommendedName>
    <alternativeName>
        <fullName evidence="6">16S rRNA 7-methylguanosine methyltransferase</fullName>
        <shortName evidence="6">16S rRNA m7G methyltransferase</shortName>
    </alternativeName>
</protein>
<feature type="binding site" evidence="6">
    <location>
        <position position="144"/>
    </location>
    <ligand>
        <name>S-adenosyl-L-methionine</name>
        <dbReference type="ChEBI" id="CHEBI:59789"/>
    </ligand>
</feature>
<keyword evidence="2 6" id="KW-0698">rRNA processing</keyword>
<comment type="caution">
    <text evidence="6">Lacks conserved residue(s) required for the propagation of feature annotation.</text>
</comment>